<reference evidence="1" key="1">
    <citation type="submission" date="2023-07" db="EMBL/GenBank/DDBJ databases">
        <title>Genomic Encyclopedia of Type Strains, Phase IV (KMG-IV): sequencing the most valuable type-strain genomes for metagenomic binning, comparative biology and taxonomic classification.</title>
        <authorList>
            <person name="Goeker M."/>
        </authorList>
    </citation>
    <scope>NUCLEOTIDE SEQUENCE</scope>
    <source>
        <strain evidence="1">DSM 19659</strain>
    </source>
</reference>
<dbReference type="RefSeq" id="WP_307254120.1">
    <property type="nucleotide sequence ID" value="NZ_JAUSTO010000006.1"/>
</dbReference>
<proteinExistence type="predicted"/>
<name>A0AAE4AKP5_9FIRM</name>
<protein>
    <submittedName>
        <fullName evidence="1">Uncharacterized protein</fullName>
    </submittedName>
</protein>
<keyword evidence="2" id="KW-1185">Reference proteome</keyword>
<gene>
    <name evidence="1" type="ORF">J2S20_001146</name>
</gene>
<dbReference type="Proteomes" id="UP001241537">
    <property type="component" value="Unassembled WGS sequence"/>
</dbReference>
<accession>A0AAE4AKP5</accession>
<organism evidence="1 2">
    <name type="scientific">Moryella indoligenes</name>
    <dbReference type="NCBI Taxonomy" id="371674"/>
    <lineage>
        <taxon>Bacteria</taxon>
        <taxon>Bacillati</taxon>
        <taxon>Bacillota</taxon>
        <taxon>Clostridia</taxon>
        <taxon>Lachnospirales</taxon>
        <taxon>Lachnospiraceae</taxon>
        <taxon>Moryella</taxon>
    </lineage>
</organism>
<evidence type="ECO:0000313" key="1">
    <source>
        <dbReference type="EMBL" id="MDQ0152454.1"/>
    </source>
</evidence>
<evidence type="ECO:0000313" key="2">
    <source>
        <dbReference type="Proteomes" id="UP001241537"/>
    </source>
</evidence>
<sequence>MESRFDLSQASAELAEEVRGEKSIDLDAMVSKLIPYGLYRKAQVDVANIFFEDARRDFMIAEAEEGLGRALADREVRELIIAAIGMSLGQEAEIDVCYASELSAAACVRLMSDDWEESCEDLVSGACRDVEQLPLVDIYACYEGDDGAFYDEIPEEAEPEDFRELTAADIFFCEGAEPDYIEEILEVMSVPEHHSYDYLVPELMLSDDEDGEMEMAEEEELL</sequence>
<dbReference type="EMBL" id="JAUSTO010000006">
    <property type="protein sequence ID" value="MDQ0152454.1"/>
    <property type="molecule type" value="Genomic_DNA"/>
</dbReference>
<dbReference type="AlphaFoldDB" id="A0AAE4AKP5"/>
<comment type="caution">
    <text evidence="1">The sequence shown here is derived from an EMBL/GenBank/DDBJ whole genome shotgun (WGS) entry which is preliminary data.</text>
</comment>